<dbReference type="KEGG" id="boz:DBV39_04350"/>
<dbReference type="InterPro" id="IPR012337">
    <property type="entry name" value="RNaseH-like_sf"/>
</dbReference>
<dbReference type="OrthoDB" id="9765502at2"/>
<gene>
    <name evidence="3" type="ORF">DBV39_00870</name>
    <name evidence="4" type="ORF">DBV39_04350</name>
</gene>
<dbReference type="GO" id="GO:0015074">
    <property type="term" value="P:DNA integration"/>
    <property type="evidence" value="ECO:0007669"/>
    <property type="project" value="InterPro"/>
</dbReference>
<dbReference type="EMBL" id="CP028901">
    <property type="protein sequence ID" value="AWB33074.1"/>
    <property type="molecule type" value="Genomic_DNA"/>
</dbReference>
<evidence type="ECO:0000259" key="2">
    <source>
        <dbReference type="PROSITE" id="PS50994"/>
    </source>
</evidence>
<feature type="region of interest" description="Disordered" evidence="1">
    <location>
        <begin position="97"/>
        <end position="118"/>
    </location>
</feature>
<dbReference type="GO" id="GO:0003676">
    <property type="term" value="F:nucleic acid binding"/>
    <property type="evidence" value="ECO:0007669"/>
    <property type="project" value="InterPro"/>
</dbReference>
<evidence type="ECO:0000256" key="1">
    <source>
        <dbReference type="SAM" id="MobiDB-lite"/>
    </source>
</evidence>
<dbReference type="AlphaFoldDB" id="A0A2R4XFC2"/>
<evidence type="ECO:0000313" key="4">
    <source>
        <dbReference type="EMBL" id="AWB33074.1"/>
    </source>
</evidence>
<dbReference type="InterPro" id="IPR001584">
    <property type="entry name" value="Integrase_cat-core"/>
</dbReference>
<dbReference type="Pfam" id="PF00665">
    <property type="entry name" value="rve"/>
    <property type="match status" value="1"/>
</dbReference>
<dbReference type="PANTHER" id="PTHR46889">
    <property type="entry name" value="TRANSPOSASE INSF FOR INSERTION SEQUENCE IS3B-RELATED"/>
    <property type="match status" value="1"/>
</dbReference>
<sequence length="524" mass="59456">MARYGQAFKDKAVARLLPPESASLEKVSRELSISVQTLERWRAQALTMPARERAWSAAARFEAVLVTAAMDEAGKNAWCREKGIYPQELDQWRQTATQSLADPQDQASANGQRSKVDRKRIRELERDLNRKDKALAETAALLVLSKKLFGDLSKGQGRGRMIALKDRQTLVQHIDTAHQQGARLDRACSLAGLTIRTLQRWKRDQDKLTVGDRRPLAARPTPAHALTPQERQRILDVANESRFADCPPARIVPMLADEGVYIGSEATISRVLRQHGQTTHRGRTRPPQPSRRPTTHVATGPGQVYCWDMTYLPTHVQGHWFYMYLILDLYSRKIIGWEVHEKDDSTHAVALLKRTALAEGVHAMADKPVMHGDNGSTLKATSVLAMLHWLGIEPSYSRPRVSDDNAFAESLFKTAKYRPEFPAHGFKSLEAARQWGATFVHWYNHEHRHSGIQHVTPDQRHRGEDIKILDARHALYQQQKRKNPARWSGQTRNWSPVGAVTLNPEREEAVKAEIQIKDKKRFVA</sequence>
<accession>A0A2R4XFC2</accession>
<keyword evidence="5" id="KW-1185">Reference proteome</keyword>
<organism evidence="3 5">
    <name type="scientific">Orrella marina</name>
    <dbReference type="NCBI Taxonomy" id="2163011"/>
    <lineage>
        <taxon>Bacteria</taxon>
        <taxon>Pseudomonadati</taxon>
        <taxon>Pseudomonadota</taxon>
        <taxon>Betaproteobacteria</taxon>
        <taxon>Burkholderiales</taxon>
        <taxon>Alcaligenaceae</taxon>
        <taxon>Orrella</taxon>
    </lineage>
</organism>
<feature type="domain" description="Integrase catalytic" evidence="2">
    <location>
        <begin position="297"/>
        <end position="465"/>
    </location>
</feature>
<dbReference type="InterPro" id="IPR036397">
    <property type="entry name" value="RNaseH_sf"/>
</dbReference>
<feature type="region of interest" description="Disordered" evidence="1">
    <location>
        <begin position="273"/>
        <end position="299"/>
    </location>
</feature>
<name>A0A2R4XFC2_9BURK</name>
<dbReference type="SUPFAM" id="SSF53098">
    <property type="entry name" value="Ribonuclease H-like"/>
    <property type="match status" value="1"/>
</dbReference>
<proteinExistence type="predicted"/>
<dbReference type="RefSeq" id="WP_108619947.1">
    <property type="nucleotide sequence ID" value="NZ_CP028901.1"/>
</dbReference>
<reference evidence="3 5" key="1">
    <citation type="submission" date="2018-04" db="EMBL/GenBank/DDBJ databases">
        <title>Bordetella sp. HZ20 isolated from seawater.</title>
        <authorList>
            <person name="Sun C."/>
        </authorList>
    </citation>
    <scope>NUCLEOTIDE SEQUENCE [LARGE SCALE GENOMIC DNA]</scope>
    <source>
        <strain evidence="3 5">HZ20</strain>
    </source>
</reference>
<dbReference type="EMBL" id="CP028901">
    <property type="protein sequence ID" value="AWB32506.1"/>
    <property type="molecule type" value="Genomic_DNA"/>
</dbReference>
<dbReference type="KEGG" id="boz:DBV39_00870"/>
<evidence type="ECO:0000313" key="5">
    <source>
        <dbReference type="Proteomes" id="UP000244571"/>
    </source>
</evidence>
<dbReference type="Gene3D" id="3.30.420.10">
    <property type="entry name" value="Ribonuclease H-like superfamily/Ribonuclease H"/>
    <property type="match status" value="1"/>
</dbReference>
<protein>
    <submittedName>
        <fullName evidence="3">IS3 family transposase</fullName>
    </submittedName>
</protein>
<evidence type="ECO:0000313" key="3">
    <source>
        <dbReference type="EMBL" id="AWB32506.1"/>
    </source>
</evidence>
<dbReference type="InterPro" id="IPR050900">
    <property type="entry name" value="Transposase_IS3/IS150/IS904"/>
</dbReference>
<feature type="compositionally biased region" description="Polar residues" evidence="1">
    <location>
        <begin position="97"/>
        <end position="113"/>
    </location>
</feature>
<dbReference type="Proteomes" id="UP000244571">
    <property type="component" value="Chromosome"/>
</dbReference>
<dbReference type="PANTHER" id="PTHR46889:SF5">
    <property type="entry name" value="INTEGRASE PROTEIN"/>
    <property type="match status" value="1"/>
</dbReference>
<dbReference type="PROSITE" id="PS50994">
    <property type="entry name" value="INTEGRASE"/>
    <property type="match status" value="1"/>
</dbReference>
<dbReference type="InterPro" id="IPR048020">
    <property type="entry name" value="Transpos_IS3"/>
</dbReference>
<dbReference type="NCBIfam" id="NF033516">
    <property type="entry name" value="transpos_IS3"/>
    <property type="match status" value="1"/>
</dbReference>